<evidence type="ECO:0000256" key="1">
    <source>
        <dbReference type="PROSITE-ProRule" id="PRU00473"/>
    </source>
</evidence>
<feature type="chain" id="PRO_5046980749" evidence="2">
    <location>
        <begin position="25"/>
        <end position="166"/>
    </location>
</feature>
<dbReference type="Pfam" id="PF00691">
    <property type="entry name" value="OmpA"/>
    <property type="match status" value="1"/>
</dbReference>
<protein>
    <submittedName>
        <fullName evidence="4">OmpA family protein</fullName>
    </submittedName>
</protein>
<evidence type="ECO:0000313" key="4">
    <source>
        <dbReference type="EMBL" id="MDF8332802.1"/>
    </source>
</evidence>
<name>A0ABT6CG49_9SPHN</name>
<keyword evidence="1" id="KW-0472">Membrane</keyword>
<proteinExistence type="predicted"/>
<keyword evidence="5" id="KW-1185">Reference proteome</keyword>
<dbReference type="Proteomes" id="UP001222770">
    <property type="component" value="Unassembled WGS sequence"/>
</dbReference>
<comment type="caution">
    <text evidence="4">The sequence shown here is derived from an EMBL/GenBank/DDBJ whole genome shotgun (WGS) entry which is preliminary data.</text>
</comment>
<evidence type="ECO:0000313" key="5">
    <source>
        <dbReference type="Proteomes" id="UP001222770"/>
    </source>
</evidence>
<keyword evidence="2" id="KW-0732">Signal</keyword>
<evidence type="ECO:0000259" key="3">
    <source>
        <dbReference type="PROSITE" id="PS51123"/>
    </source>
</evidence>
<gene>
    <name evidence="4" type="ORF">POM99_06295</name>
</gene>
<dbReference type="InterPro" id="IPR036737">
    <property type="entry name" value="OmpA-like_sf"/>
</dbReference>
<evidence type="ECO:0000256" key="2">
    <source>
        <dbReference type="SAM" id="SignalP"/>
    </source>
</evidence>
<dbReference type="InterPro" id="IPR006665">
    <property type="entry name" value="OmpA-like"/>
</dbReference>
<dbReference type="PROSITE" id="PS51123">
    <property type="entry name" value="OMPA_2"/>
    <property type="match status" value="1"/>
</dbReference>
<feature type="signal peptide" evidence="2">
    <location>
        <begin position="1"/>
        <end position="24"/>
    </location>
</feature>
<sequence length="166" mass="17130">MGRLAQAAALAVALVMAGTGNAVAQAPAVRIENGLLVLPQVVRFAEKGDTLAGESEAALAAVVRFLAEKPSITLLRVETNTAAFADPQANIGLGRARAERLAAWFRDHGVDCGRLIFVTFGSDKPAGPQGSPMNDRVDFAPARLRNIAIGGMPVDGNGVTVQAPCG</sequence>
<reference evidence="4 5" key="1">
    <citation type="submission" date="2023-03" db="EMBL/GenBank/DDBJ databases">
        <title>Novosphingobium cyanobacteriorum sp. nov., isolated from a eutrophic reservoir during the Microcystis bloom period.</title>
        <authorList>
            <person name="Kang M."/>
            <person name="Le V."/>
            <person name="Ko S.-R."/>
            <person name="Lee S.-A."/>
            <person name="Ahn C.-Y."/>
        </authorList>
    </citation>
    <scope>NUCLEOTIDE SEQUENCE [LARGE SCALE GENOMIC DNA]</scope>
    <source>
        <strain evidence="4 5">HBC54</strain>
    </source>
</reference>
<organism evidence="4 5">
    <name type="scientific">Novosphingobium cyanobacteriorum</name>
    <dbReference type="NCBI Taxonomy" id="3024215"/>
    <lineage>
        <taxon>Bacteria</taxon>
        <taxon>Pseudomonadati</taxon>
        <taxon>Pseudomonadota</taxon>
        <taxon>Alphaproteobacteria</taxon>
        <taxon>Sphingomonadales</taxon>
        <taxon>Sphingomonadaceae</taxon>
        <taxon>Novosphingobium</taxon>
    </lineage>
</organism>
<accession>A0ABT6CG49</accession>
<dbReference type="SUPFAM" id="SSF103088">
    <property type="entry name" value="OmpA-like"/>
    <property type="match status" value="1"/>
</dbReference>
<feature type="domain" description="OmpA-like" evidence="3">
    <location>
        <begin position="31"/>
        <end position="145"/>
    </location>
</feature>
<dbReference type="Gene3D" id="3.30.1330.60">
    <property type="entry name" value="OmpA-like domain"/>
    <property type="match status" value="1"/>
</dbReference>
<dbReference type="EMBL" id="JAROCY010000005">
    <property type="protein sequence ID" value="MDF8332802.1"/>
    <property type="molecule type" value="Genomic_DNA"/>
</dbReference>